<dbReference type="AlphaFoldDB" id="A0A5D9C843"/>
<protein>
    <submittedName>
        <fullName evidence="1">Uncharacterized protein</fullName>
    </submittedName>
</protein>
<keyword evidence="2" id="KW-1185">Reference proteome</keyword>
<reference evidence="1 2" key="1">
    <citation type="submission" date="2019-08" db="EMBL/GenBank/DDBJ databases">
        <authorList>
            <person name="Wang G."/>
            <person name="Xu Z."/>
        </authorList>
    </citation>
    <scope>NUCLEOTIDE SEQUENCE [LARGE SCALE GENOMIC DNA]</scope>
    <source>
        <strain evidence="1 2">ZX</strain>
    </source>
</reference>
<sequence length="95" mass="9956">MARASRYEISATWEQLASDSSYIVGQFLNSAINKIDHEFGPGFSASNPALVGSFIQAAAAVQAGTYSMINGEGLEGEVSNLSAEISALGIALREE</sequence>
<organism evidence="1 2">
    <name type="scientific">Sphingomonas montanisoli</name>
    <dbReference type="NCBI Taxonomy" id="2606412"/>
    <lineage>
        <taxon>Bacteria</taxon>
        <taxon>Pseudomonadati</taxon>
        <taxon>Pseudomonadota</taxon>
        <taxon>Alphaproteobacteria</taxon>
        <taxon>Sphingomonadales</taxon>
        <taxon>Sphingomonadaceae</taxon>
        <taxon>Sphingomonas</taxon>
    </lineage>
</organism>
<accession>A0A5D9C843</accession>
<evidence type="ECO:0000313" key="2">
    <source>
        <dbReference type="Proteomes" id="UP000322077"/>
    </source>
</evidence>
<dbReference type="RefSeq" id="WP_149521458.1">
    <property type="nucleotide sequence ID" value="NZ_VTOU01000002.1"/>
</dbReference>
<dbReference type="EMBL" id="VTOU01000002">
    <property type="protein sequence ID" value="TZG27240.1"/>
    <property type="molecule type" value="Genomic_DNA"/>
</dbReference>
<evidence type="ECO:0000313" key="1">
    <source>
        <dbReference type="EMBL" id="TZG27240.1"/>
    </source>
</evidence>
<gene>
    <name evidence="1" type="ORF">FYJ91_06350</name>
</gene>
<proteinExistence type="predicted"/>
<name>A0A5D9C843_9SPHN</name>
<dbReference type="Proteomes" id="UP000322077">
    <property type="component" value="Unassembled WGS sequence"/>
</dbReference>
<comment type="caution">
    <text evidence="1">The sequence shown here is derived from an EMBL/GenBank/DDBJ whole genome shotgun (WGS) entry which is preliminary data.</text>
</comment>